<name>A0ABT4FEF7_9BACL</name>
<dbReference type="Proteomes" id="UP001527202">
    <property type="component" value="Unassembled WGS sequence"/>
</dbReference>
<sequence length="51" mass="5829">MKIMITQGEALEKGIWPEVMKMFGLNQEDDVWANEEFVLSEEQAKTLGLIS</sequence>
<dbReference type="GeneID" id="95379039"/>
<organism evidence="1 2">
    <name type="scientific">Paenibacillus chitinolyticus</name>
    <dbReference type="NCBI Taxonomy" id="79263"/>
    <lineage>
        <taxon>Bacteria</taxon>
        <taxon>Bacillati</taxon>
        <taxon>Bacillota</taxon>
        <taxon>Bacilli</taxon>
        <taxon>Bacillales</taxon>
        <taxon>Paenibacillaceae</taxon>
        <taxon>Paenibacillus</taxon>
    </lineage>
</organism>
<protein>
    <submittedName>
        <fullName evidence="1">Uncharacterized protein</fullName>
    </submittedName>
</protein>
<comment type="caution">
    <text evidence="1">The sequence shown here is derived from an EMBL/GenBank/DDBJ whole genome shotgun (WGS) entry which is preliminary data.</text>
</comment>
<evidence type="ECO:0000313" key="2">
    <source>
        <dbReference type="Proteomes" id="UP001527202"/>
    </source>
</evidence>
<keyword evidence="2" id="KW-1185">Reference proteome</keyword>
<dbReference type="RefSeq" id="WP_164977144.1">
    <property type="nucleotide sequence ID" value="NZ_CP026520.1"/>
</dbReference>
<gene>
    <name evidence="1" type="ORF">M5X16_14030</name>
</gene>
<accession>A0ABT4FEF7</accession>
<reference evidence="1 2" key="1">
    <citation type="submission" date="2022-05" db="EMBL/GenBank/DDBJ databases">
        <title>Genome Sequencing of Bee-Associated Microbes.</title>
        <authorList>
            <person name="Dunlap C."/>
        </authorList>
    </citation>
    <scope>NUCLEOTIDE SEQUENCE [LARGE SCALE GENOMIC DNA]</scope>
    <source>
        <strain evidence="1 2">NRRL B-23120</strain>
    </source>
</reference>
<dbReference type="EMBL" id="JAMDMJ010000015">
    <property type="protein sequence ID" value="MCY9596893.1"/>
    <property type="molecule type" value="Genomic_DNA"/>
</dbReference>
<proteinExistence type="predicted"/>
<evidence type="ECO:0000313" key="1">
    <source>
        <dbReference type="EMBL" id="MCY9596893.1"/>
    </source>
</evidence>